<comment type="caution">
    <text evidence="2">The sequence shown here is derived from an EMBL/GenBank/DDBJ whole genome shotgun (WGS) entry which is preliminary data.</text>
</comment>
<reference evidence="3" key="1">
    <citation type="submission" date="2015-07" db="EMBL/GenBank/DDBJ databases">
        <title>Draft genome sequence of Acetobacterium bakii DSM 8293, a potential psychrophilic chemical producer through syngas fermentation.</title>
        <authorList>
            <person name="Song Y."/>
            <person name="Hwang S."/>
            <person name="Cho B.-K."/>
        </authorList>
    </citation>
    <scope>NUCLEOTIDE SEQUENCE [LARGE SCALE GENOMIC DNA]</scope>
    <source>
        <strain evidence="3">DSM 8239</strain>
    </source>
</reference>
<keyword evidence="3" id="KW-1185">Reference proteome</keyword>
<evidence type="ECO:0000313" key="2">
    <source>
        <dbReference type="EMBL" id="KNZ43605.1"/>
    </source>
</evidence>
<keyword evidence="1" id="KW-1133">Transmembrane helix</keyword>
<organism evidence="2 3">
    <name type="scientific">Acetobacterium bakii</name>
    <dbReference type="NCBI Taxonomy" id="52689"/>
    <lineage>
        <taxon>Bacteria</taxon>
        <taxon>Bacillati</taxon>
        <taxon>Bacillota</taxon>
        <taxon>Clostridia</taxon>
        <taxon>Eubacteriales</taxon>
        <taxon>Eubacteriaceae</taxon>
        <taxon>Acetobacterium</taxon>
    </lineage>
</organism>
<name>A0A0L6U726_9FIRM</name>
<proteinExistence type="predicted"/>
<sequence length="70" mass="7886">MLRAKNHTTLNAVTINEVILMLGNFLSVLMSIKKVVHSIDPSDYTFTYYTKIFGLIIGNANRKLCSIAMH</sequence>
<dbReference type="STRING" id="52689.AKG39_00130"/>
<feature type="transmembrane region" description="Helical" evidence="1">
    <location>
        <begin position="12"/>
        <end position="32"/>
    </location>
</feature>
<dbReference type="Proteomes" id="UP000036873">
    <property type="component" value="Unassembled WGS sequence"/>
</dbReference>
<accession>A0A0L6U726</accession>
<protein>
    <submittedName>
        <fullName evidence="2">Uncharacterized protein</fullName>
    </submittedName>
</protein>
<dbReference type="AlphaFoldDB" id="A0A0L6U726"/>
<gene>
    <name evidence="2" type="ORF">AKG39_00130</name>
</gene>
<keyword evidence="1" id="KW-0472">Membrane</keyword>
<evidence type="ECO:0000256" key="1">
    <source>
        <dbReference type="SAM" id="Phobius"/>
    </source>
</evidence>
<evidence type="ECO:0000313" key="3">
    <source>
        <dbReference type="Proteomes" id="UP000036873"/>
    </source>
</evidence>
<dbReference type="EMBL" id="LGYO01000001">
    <property type="protein sequence ID" value="KNZ43605.1"/>
    <property type="molecule type" value="Genomic_DNA"/>
</dbReference>
<keyword evidence="1" id="KW-0812">Transmembrane</keyword>